<keyword evidence="2" id="KW-1185">Reference proteome</keyword>
<accession>A0AAJ0EFL5</accession>
<evidence type="ECO:0000313" key="2">
    <source>
        <dbReference type="Proteomes" id="UP001243989"/>
    </source>
</evidence>
<evidence type="ECO:0000313" key="1">
    <source>
        <dbReference type="EMBL" id="KAK1637119.1"/>
    </source>
</evidence>
<dbReference type="EMBL" id="JAHMHQ010000009">
    <property type="protein sequence ID" value="KAK1637119.1"/>
    <property type="molecule type" value="Genomic_DNA"/>
</dbReference>
<dbReference type="Proteomes" id="UP001243989">
    <property type="component" value="Unassembled WGS sequence"/>
</dbReference>
<protein>
    <submittedName>
        <fullName evidence="1">Uncharacterized protein</fullName>
    </submittedName>
</protein>
<dbReference type="AlphaFoldDB" id="A0AAJ0EFL5"/>
<name>A0AAJ0EFL5_9PEZI</name>
<proteinExistence type="predicted"/>
<gene>
    <name evidence="1" type="ORF">BDP81DRAFT_426656</name>
</gene>
<dbReference type="RefSeq" id="XP_060445726.1">
    <property type="nucleotide sequence ID" value="XM_060590310.1"/>
</dbReference>
<sequence>MQRVVRDKGGVWAPGVSPIWKRGRLGLSLLSLSLAETFLWLPNKTTRVYRIHFVTNVDMVRRIRGLAGQGDVGSRNRTEAKRRLLSWTEISLISSTLCFGTLRGV</sequence>
<dbReference type="GeneID" id="85475172"/>
<comment type="caution">
    <text evidence="1">The sequence shown here is derived from an EMBL/GenBank/DDBJ whole genome shotgun (WGS) entry which is preliminary data.</text>
</comment>
<reference evidence="1" key="1">
    <citation type="submission" date="2021-06" db="EMBL/GenBank/DDBJ databases">
        <title>Comparative genomics, transcriptomics and evolutionary studies reveal genomic signatures of adaptation to plant cell wall in hemibiotrophic fungi.</title>
        <authorList>
            <consortium name="DOE Joint Genome Institute"/>
            <person name="Baroncelli R."/>
            <person name="Diaz J.F."/>
            <person name="Benocci T."/>
            <person name="Peng M."/>
            <person name="Battaglia E."/>
            <person name="Haridas S."/>
            <person name="Andreopoulos W."/>
            <person name="Labutti K."/>
            <person name="Pangilinan J."/>
            <person name="Floch G.L."/>
            <person name="Makela M.R."/>
            <person name="Henrissat B."/>
            <person name="Grigoriev I.V."/>
            <person name="Crouch J.A."/>
            <person name="De Vries R.P."/>
            <person name="Sukno S.A."/>
            <person name="Thon M.R."/>
        </authorList>
    </citation>
    <scope>NUCLEOTIDE SEQUENCE</scope>
    <source>
        <strain evidence="1">CBS 102054</strain>
    </source>
</reference>
<organism evidence="1 2">
    <name type="scientific">Colletotrichum phormii</name>
    <dbReference type="NCBI Taxonomy" id="359342"/>
    <lineage>
        <taxon>Eukaryota</taxon>
        <taxon>Fungi</taxon>
        <taxon>Dikarya</taxon>
        <taxon>Ascomycota</taxon>
        <taxon>Pezizomycotina</taxon>
        <taxon>Sordariomycetes</taxon>
        <taxon>Hypocreomycetidae</taxon>
        <taxon>Glomerellales</taxon>
        <taxon>Glomerellaceae</taxon>
        <taxon>Colletotrichum</taxon>
        <taxon>Colletotrichum acutatum species complex</taxon>
    </lineage>
</organism>